<dbReference type="GO" id="GO:0016286">
    <property type="term" value="F:small conductance calcium-activated potassium channel activity"/>
    <property type="evidence" value="ECO:0007669"/>
    <property type="project" value="InterPro"/>
</dbReference>
<dbReference type="InterPro" id="IPR015449">
    <property type="entry name" value="K_chnl_Ca-activ_SK"/>
</dbReference>
<keyword evidence="1" id="KW-0472">Membrane</keyword>
<dbReference type="Gene3D" id="1.10.287.70">
    <property type="match status" value="1"/>
</dbReference>
<evidence type="ECO:0000313" key="4">
    <source>
        <dbReference type="Proteomes" id="UP000187209"/>
    </source>
</evidence>
<feature type="domain" description="Potassium channel" evidence="2">
    <location>
        <begin position="222"/>
        <end position="300"/>
    </location>
</feature>
<feature type="transmembrane region" description="Helical" evidence="1">
    <location>
        <begin position="215"/>
        <end position="233"/>
    </location>
</feature>
<accession>A0A1R2B208</accession>
<feature type="transmembrane region" description="Helical" evidence="1">
    <location>
        <begin position="253"/>
        <end position="273"/>
    </location>
</feature>
<dbReference type="OrthoDB" id="6128189at2759"/>
<proteinExistence type="predicted"/>
<feature type="transmembrane region" description="Helical" evidence="1">
    <location>
        <begin position="159"/>
        <end position="179"/>
    </location>
</feature>
<reference evidence="3 4" key="1">
    <citation type="submission" date="2016-11" db="EMBL/GenBank/DDBJ databases">
        <title>The macronuclear genome of Stentor coeruleus: a giant cell with tiny introns.</title>
        <authorList>
            <person name="Slabodnick M."/>
            <person name="Ruby J.G."/>
            <person name="Reiff S.B."/>
            <person name="Swart E.C."/>
            <person name="Gosai S."/>
            <person name="Prabakaran S."/>
            <person name="Witkowska E."/>
            <person name="Larue G.E."/>
            <person name="Fisher S."/>
            <person name="Freeman R.M."/>
            <person name="Gunawardena J."/>
            <person name="Chu W."/>
            <person name="Stover N.A."/>
            <person name="Gregory B.D."/>
            <person name="Nowacki M."/>
            <person name="Derisi J."/>
            <person name="Roy S.W."/>
            <person name="Marshall W.F."/>
            <person name="Sood P."/>
        </authorList>
    </citation>
    <scope>NUCLEOTIDE SEQUENCE [LARGE SCALE GENOMIC DNA]</scope>
    <source>
        <strain evidence="3">WM001</strain>
    </source>
</reference>
<sequence>MDLLFSREDEAEKDIKAINKKIYIVDFFAMVLGLLGTGLALYEHELYFEFATDCVYFASGILHFEGNDCLHPEPDKNLHIRGAITAMTSGLLVIIFYRYILSLKLEKVKRNLDFLDTLISSKLYIPLLCELIFCAIHVPPRVNYGFEIEQYEGKMVYTINMLIGLIMLGRIYLMWRFFIHSSDWNSYKSDAICKSCNCDGGVNFAIKAELKERPYTIVAGTMVISILVFGIALRNVERPFQEVAPTHDWNYMWNGMWCIIITMATVGYGDFYATTHFGRVISVIACFWGTFLISLMVLSLTISSEFTPQESKSFNKIKKDEAEQEVRVKAANAIKFGIRLKIFLRKFPNASEKKRSKVINKFKSALIEFRTYSMKLKASEQDAPIELVLSRLNDKVTYVLDKIKNDCYVYKSINTKLEASENNQKLISNAIDELVKLNDLVINKIRR</sequence>
<dbReference type="PANTHER" id="PTHR10153">
    <property type="entry name" value="SMALL CONDUCTANCE CALCIUM-ACTIVATED POTASSIUM CHANNEL"/>
    <property type="match status" value="1"/>
</dbReference>
<dbReference type="InterPro" id="IPR013099">
    <property type="entry name" value="K_chnl_dom"/>
</dbReference>
<comment type="caution">
    <text evidence="3">The sequence shown here is derived from an EMBL/GenBank/DDBJ whole genome shotgun (WGS) entry which is preliminary data.</text>
</comment>
<gene>
    <name evidence="3" type="ORF">SteCoe_31224</name>
</gene>
<dbReference type="Pfam" id="PF07885">
    <property type="entry name" value="Ion_trans_2"/>
    <property type="match status" value="1"/>
</dbReference>
<dbReference type="SUPFAM" id="SSF81324">
    <property type="entry name" value="Voltage-gated potassium channels"/>
    <property type="match status" value="1"/>
</dbReference>
<organism evidence="3 4">
    <name type="scientific">Stentor coeruleus</name>
    <dbReference type="NCBI Taxonomy" id="5963"/>
    <lineage>
        <taxon>Eukaryota</taxon>
        <taxon>Sar</taxon>
        <taxon>Alveolata</taxon>
        <taxon>Ciliophora</taxon>
        <taxon>Postciliodesmatophora</taxon>
        <taxon>Heterotrichea</taxon>
        <taxon>Heterotrichida</taxon>
        <taxon>Stentoridae</taxon>
        <taxon>Stentor</taxon>
    </lineage>
</organism>
<feature type="transmembrane region" description="Helical" evidence="1">
    <location>
        <begin position="80"/>
        <end position="100"/>
    </location>
</feature>
<keyword evidence="1" id="KW-1133">Transmembrane helix</keyword>
<evidence type="ECO:0000259" key="2">
    <source>
        <dbReference type="Pfam" id="PF07885"/>
    </source>
</evidence>
<feature type="transmembrane region" description="Helical" evidence="1">
    <location>
        <begin position="121"/>
        <end position="139"/>
    </location>
</feature>
<feature type="transmembrane region" description="Helical" evidence="1">
    <location>
        <begin position="280"/>
        <end position="302"/>
    </location>
</feature>
<dbReference type="GO" id="GO:0016020">
    <property type="term" value="C:membrane"/>
    <property type="evidence" value="ECO:0007669"/>
    <property type="project" value="InterPro"/>
</dbReference>
<protein>
    <recommendedName>
        <fullName evidence="2">Potassium channel domain-containing protein</fullName>
    </recommendedName>
</protein>
<evidence type="ECO:0000313" key="3">
    <source>
        <dbReference type="EMBL" id="OMJ70725.1"/>
    </source>
</evidence>
<evidence type="ECO:0000256" key="1">
    <source>
        <dbReference type="SAM" id="Phobius"/>
    </source>
</evidence>
<dbReference type="AlphaFoldDB" id="A0A1R2B208"/>
<dbReference type="Proteomes" id="UP000187209">
    <property type="component" value="Unassembled WGS sequence"/>
</dbReference>
<feature type="transmembrane region" description="Helical" evidence="1">
    <location>
        <begin position="21"/>
        <end position="42"/>
    </location>
</feature>
<keyword evidence="4" id="KW-1185">Reference proteome</keyword>
<name>A0A1R2B208_9CILI</name>
<dbReference type="EMBL" id="MPUH01001059">
    <property type="protein sequence ID" value="OMJ70725.1"/>
    <property type="molecule type" value="Genomic_DNA"/>
</dbReference>
<keyword evidence="1" id="KW-0812">Transmembrane</keyword>